<dbReference type="GO" id="GO:0005737">
    <property type="term" value="C:cytoplasm"/>
    <property type="evidence" value="ECO:0007669"/>
    <property type="project" value="UniProtKB-SubCell"/>
</dbReference>
<evidence type="ECO:0000256" key="5">
    <source>
        <dbReference type="ARBA" id="ARBA00022741"/>
    </source>
</evidence>
<dbReference type="InterPro" id="IPR017998">
    <property type="entry name" value="Chaperone_TCP-1"/>
</dbReference>
<evidence type="ECO:0000256" key="2">
    <source>
        <dbReference type="ARBA" id="ARBA00008020"/>
    </source>
</evidence>
<dbReference type="InterPro" id="IPR002423">
    <property type="entry name" value="Cpn60/GroEL/TCP-1"/>
</dbReference>
<comment type="caution">
    <text evidence="11">The sequence shown here is derived from an EMBL/GenBank/DDBJ whole genome shotgun (WGS) entry which is preliminary data.</text>
</comment>
<keyword evidence="4" id="KW-0963">Cytoplasm</keyword>
<dbReference type="GO" id="GO:0140662">
    <property type="term" value="F:ATP-dependent protein folding chaperone"/>
    <property type="evidence" value="ECO:0007669"/>
    <property type="project" value="InterPro"/>
</dbReference>
<evidence type="ECO:0000256" key="6">
    <source>
        <dbReference type="ARBA" id="ARBA00022840"/>
    </source>
</evidence>
<comment type="subcellular location">
    <subcellularLocation>
        <location evidence="1">Cytoplasm</location>
    </subcellularLocation>
</comment>
<dbReference type="GO" id="GO:0005524">
    <property type="term" value="F:ATP binding"/>
    <property type="evidence" value="ECO:0007669"/>
    <property type="project" value="UniProtKB-KW"/>
</dbReference>
<evidence type="ECO:0000256" key="1">
    <source>
        <dbReference type="ARBA" id="ARBA00004496"/>
    </source>
</evidence>
<dbReference type="Gene3D" id="3.30.260.10">
    <property type="entry name" value="TCP-1-like chaperonin intermediate domain"/>
    <property type="match status" value="1"/>
</dbReference>
<gene>
    <name evidence="11" type="ORF">BSTOLATCC_MIC28597</name>
</gene>
<dbReference type="Gene3D" id="3.50.7.10">
    <property type="entry name" value="GroEL"/>
    <property type="match status" value="1"/>
</dbReference>
<comment type="similarity">
    <text evidence="2 10">Belongs to the TCP-1 chaperonin family.</text>
</comment>
<evidence type="ECO:0000256" key="7">
    <source>
        <dbReference type="ARBA" id="ARBA00023186"/>
    </source>
</evidence>
<keyword evidence="5 10" id="KW-0547">Nucleotide-binding</keyword>
<proteinExistence type="inferred from homology"/>
<dbReference type="Gene3D" id="1.10.560.10">
    <property type="entry name" value="GroEL-like equatorial domain"/>
    <property type="match status" value="1"/>
</dbReference>
<protein>
    <recommendedName>
        <fullName evidence="9">CCT-theta</fullName>
    </recommendedName>
</protein>
<dbReference type="SUPFAM" id="SSF54849">
    <property type="entry name" value="GroEL-intermediate domain like"/>
    <property type="match status" value="1"/>
</dbReference>
<name>A0AAU9JKD4_9CILI</name>
<dbReference type="AlphaFoldDB" id="A0AAU9JKD4"/>
<dbReference type="PROSITE" id="PS00750">
    <property type="entry name" value="TCP1_1"/>
    <property type="match status" value="1"/>
</dbReference>
<dbReference type="FunFam" id="3.50.7.10:FF:000008">
    <property type="entry name" value="T-complex protein 1 subunit theta"/>
    <property type="match status" value="1"/>
</dbReference>
<dbReference type="Proteomes" id="UP001162131">
    <property type="component" value="Unassembled WGS sequence"/>
</dbReference>
<dbReference type="PANTHER" id="PTHR11353">
    <property type="entry name" value="CHAPERONIN"/>
    <property type="match status" value="1"/>
</dbReference>
<dbReference type="GO" id="GO:0051082">
    <property type="term" value="F:unfolded protein binding"/>
    <property type="evidence" value="ECO:0007669"/>
    <property type="project" value="InterPro"/>
</dbReference>
<evidence type="ECO:0000256" key="8">
    <source>
        <dbReference type="ARBA" id="ARBA00024677"/>
    </source>
</evidence>
<evidence type="ECO:0000256" key="3">
    <source>
        <dbReference type="ARBA" id="ARBA00011531"/>
    </source>
</evidence>
<evidence type="ECO:0000313" key="11">
    <source>
        <dbReference type="EMBL" id="CAG9321312.1"/>
    </source>
</evidence>
<evidence type="ECO:0000256" key="9">
    <source>
        <dbReference type="ARBA" id="ARBA00029602"/>
    </source>
</evidence>
<dbReference type="PRINTS" id="PR00304">
    <property type="entry name" value="TCOMPLEXTCP1"/>
</dbReference>
<dbReference type="InterPro" id="IPR012721">
    <property type="entry name" value="Chap_CCT_theta"/>
</dbReference>
<organism evidence="11 12">
    <name type="scientific">Blepharisma stoltei</name>
    <dbReference type="NCBI Taxonomy" id="1481888"/>
    <lineage>
        <taxon>Eukaryota</taxon>
        <taxon>Sar</taxon>
        <taxon>Alveolata</taxon>
        <taxon>Ciliophora</taxon>
        <taxon>Postciliodesmatophora</taxon>
        <taxon>Heterotrichea</taxon>
        <taxon>Heterotrichida</taxon>
        <taxon>Blepharismidae</taxon>
        <taxon>Blepharisma</taxon>
    </lineage>
</organism>
<dbReference type="CDD" id="cd03341">
    <property type="entry name" value="TCP1_theta"/>
    <property type="match status" value="1"/>
</dbReference>
<keyword evidence="12" id="KW-1185">Reference proteome</keyword>
<evidence type="ECO:0000256" key="10">
    <source>
        <dbReference type="RuleBase" id="RU004187"/>
    </source>
</evidence>
<evidence type="ECO:0000256" key="4">
    <source>
        <dbReference type="ARBA" id="ARBA00022490"/>
    </source>
</evidence>
<dbReference type="SUPFAM" id="SSF48592">
    <property type="entry name" value="GroEL equatorial domain-like"/>
    <property type="match status" value="1"/>
</dbReference>
<dbReference type="Pfam" id="PF00118">
    <property type="entry name" value="Cpn60_TCP1"/>
    <property type="match status" value="1"/>
</dbReference>
<dbReference type="InterPro" id="IPR027410">
    <property type="entry name" value="TCP-1-like_intermed_sf"/>
</dbReference>
<dbReference type="NCBIfam" id="TIGR02346">
    <property type="entry name" value="chap_CCT_theta"/>
    <property type="match status" value="1"/>
</dbReference>
<dbReference type="SUPFAM" id="SSF52029">
    <property type="entry name" value="GroEL apical domain-like"/>
    <property type="match status" value="1"/>
</dbReference>
<dbReference type="InterPro" id="IPR027409">
    <property type="entry name" value="GroEL-like_apical_dom_sf"/>
</dbReference>
<reference evidence="11" key="1">
    <citation type="submission" date="2021-09" db="EMBL/GenBank/DDBJ databases">
        <authorList>
            <consortium name="AG Swart"/>
            <person name="Singh M."/>
            <person name="Singh A."/>
            <person name="Seah K."/>
            <person name="Emmerich C."/>
        </authorList>
    </citation>
    <scope>NUCLEOTIDE SEQUENCE</scope>
    <source>
        <strain evidence="11">ATCC30299</strain>
    </source>
</reference>
<comment type="subunit">
    <text evidence="3">Heterooligomeric complex of about 850 to 900 kDa that forms two stacked rings, 12 to 16 nm in diameter.</text>
</comment>
<evidence type="ECO:0000313" key="12">
    <source>
        <dbReference type="Proteomes" id="UP001162131"/>
    </source>
</evidence>
<dbReference type="GO" id="GO:0016887">
    <property type="term" value="F:ATP hydrolysis activity"/>
    <property type="evidence" value="ECO:0007669"/>
    <property type="project" value="InterPro"/>
</dbReference>
<accession>A0AAU9JKD4</accession>
<keyword evidence="7 10" id="KW-0143">Chaperone</keyword>
<sequence>MNQLGGGLQNLLKEGARHYSGLEEAILKNIDACKQLTAITRTSLGPLGMNKMVVNNLEKLFVTTDAATIMKELDVHHPAARLIALASKFQETESGDGTNFVVILAGELLKLAEELIQTGLHPSEIVNGYERASAKADEIIPQLVAYTVTDFRNKEQIEKCLRPVIASKIYGYENHLAACAAEAGLIVTEGDIKFEMDNVRILKLQGGNLGQTEVVRGLILSRAPEGSVKHVKDAKIAVYNCPLDPQSSDTKGTVLLTNAEELKNYTQSEEDMAKKLVQEIVDAGVKVVVAGGSIAEIVMHFLELNNIMVVKVPSKFEVRRFCKMLGATMVVRLGAPTPEELGYADSVSLEEISSNKVTVFKRENERTQIATVVVRASTKNVMDDAERALDDAFNTFRMLRKDPRFVVGGGACEAEIAKRIKDFAATQPGLDQYAIMRYAQAFEIIPKTLAETAGLDSNEFLAKIYAENNPHAGIDIEEGSVKDVSDFIVDHMETKRWAIKLASDAALTVLRVDQIIMAKPAGGPKPGARPPEEDD</sequence>
<dbReference type="EMBL" id="CAJZBQ010000028">
    <property type="protein sequence ID" value="CAG9321312.1"/>
    <property type="molecule type" value="Genomic_DNA"/>
</dbReference>
<dbReference type="InterPro" id="IPR002194">
    <property type="entry name" value="Chaperonin_TCP-1_CS"/>
</dbReference>
<dbReference type="InterPro" id="IPR027413">
    <property type="entry name" value="GROEL-like_equatorial_sf"/>
</dbReference>
<comment type="function">
    <text evidence="8">Molecular chaperone; assists the folding of proteins upon ATP hydrolysis. Known to play a role, in vitro, in the folding of actin and tubulin.</text>
</comment>
<keyword evidence="6 10" id="KW-0067">ATP-binding</keyword>